<feature type="region of interest" description="Disordered" evidence="1">
    <location>
        <begin position="371"/>
        <end position="479"/>
    </location>
</feature>
<gene>
    <name evidence="3" type="ORF">FHE65_25280</name>
    <name evidence="2" type="ORF">FHE65_33445</name>
</gene>
<dbReference type="InterPro" id="IPR003615">
    <property type="entry name" value="HNH_nuc"/>
</dbReference>
<evidence type="ECO:0000313" key="3">
    <source>
        <dbReference type="EMBL" id="TNC37095.1"/>
    </source>
</evidence>
<comment type="caution">
    <text evidence="2">The sequence shown here is derived from an EMBL/GenBank/DDBJ whole genome shotgun (WGS) entry which is preliminary data.</text>
</comment>
<evidence type="ECO:0000313" key="4">
    <source>
        <dbReference type="Proteomes" id="UP000306740"/>
    </source>
</evidence>
<dbReference type="CDD" id="cd00085">
    <property type="entry name" value="HNHc"/>
    <property type="match status" value="1"/>
</dbReference>
<dbReference type="AlphaFoldDB" id="A0A5C4MCD4"/>
<name>A0A5C4MCD4_9ACTN</name>
<dbReference type="Proteomes" id="UP000306740">
    <property type="component" value="Unassembled WGS sequence"/>
</dbReference>
<feature type="compositionally biased region" description="Low complexity" evidence="1">
    <location>
        <begin position="449"/>
        <end position="458"/>
    </location>
</feature>
<dbReference type="OrthoDB" id="5241234at2"/>
<reference evidence="2 4" key="1">
    <citation type="submission" date="2019-05" db="EMBL/GenBank/DDBJ databases">
        <title>Mumia sp. nov., isolated from the intestinal contents of plateau pika (Ochotona curzoniae) in the Qinghai-Tibet plateau of China.</title>
        <authorList>
            <person name="Tian Z."/>
        </authorList>
    </citation>
    <scope>NUCLEOTIDE SEQUENCE [LARGE SCALE GENOMIC DNA]</scope>
    <source>
        <strain evidence="4">527</strain>
        <strain evidence="2">Z527</strain>
    </source>
</reference>
<sequence>MFDDTTHSPSGGSTGRLTTALVERVLAAVTSARSRASEHDEHEVELGAREIDVIALCEEVVRIAQGVQADAVLALDAQRRRVMAHVDESTLTRSLFAEIALARQVSTPAGERTYALAQALEVHPQTHALLRDGAISQSVAGAVCRETAFASVDDQTRIDAEVAPVLADLSPRRAAKEARRLILLHDPHAAYERRVRAREDRAVRFSPELDAMASLTVYAPAEQLVGAFQRLDDQASARRADGDPRTVRQLMADLAVEALTGARVAPDGTTDIRAEIGVVMRPESLFTTDGAPATLAGYGPIPAELARRLAMTEHAWVRRFFTTPDGERLTGSDRRVRRFSAAVRRLVRTVDGQCQRPWCDCRVRDIDHAAPYARGGPSTPANAQGTCRPDNLAKEAPGWRVSAGAADATPPGTSGSVRRRGTTLASVMRWRTPTGHVYLTRRQEPLGVSSASRSSASGPEPPIPPPGSPTTHEQFGRSVAEDRLAELLCA</sequence>
<dbReference type="RefSeq" id="WP_139106803.1">
    <property type="nucleotide sequence ID" value="NZ_VDFR01000129.1"/>
</dbReference>
<evidence type="ECO:0008006" key="5">
    <source>
        <dbReference type="Google" id="ProtNLM"/>
    </source>
</evidence>
<evidence type="ECO:0000313" key="2">
    <source>
        <dbReference type="EMBL" id="TNC29856.1"/>
    </source>
</evidence>
<feature type="compositionally biased region" description="Pro residues" evidence="1">
    <location>
        <begin position="459"/>
        <end position="468"/>
    </location>
</feature>
<protein>
    <recommendedName>
        <fullName evidence="5">DUF222 domain-containing protein</fullName>
    </recommendedName>
</protein>
<proteinExistence type="predicted"/>
<dbReference type="EMBL" id="VDFR01000229">
    <property type="protein sequence ID" value="TNC29856.1"/>
    <property type="molecule type" value="Genomic_DNA"/>
</dbReference>
<organism evidence="2 4">
    <name type="scientific">Mumia zhuanghuii</name>
    <dbReference type="NCBI Taxonomy" id="2585211"/>
    <lineage>
        <taxon>Bacteria</taxon>
        <taxon>Bacillati</taxon>
        <taxon>Actinomycetota</taxon>
        <taxon>Actinomycetes</taxon>
        <taxon>Propionibacteriales</taxon>
        <taxon>Nocardioidaceae</taxon>
        <taxon>Mumia</taxon>
    </lineage>
</organism>
<accession>A0A5C4MCD4</accession>
<dbReference type="EMBL" id="VDFR01000129">
    <property type="protein sequence ID" value="TNC37095.1"/>
    <property type="molecule type" value="Genomic_DNA"/>
</dbReference>
<evidence type="ECO:0000256" key="1">
    <source>
        <dbReference type="SAM" id="MobiDB-lite"/>
    </source>
</evidence>